<dbReference type="EMBL" id="KM038439">
    <property type="protein sequence ID" value="AIG55900.1"/>
    <property type="molecule type" value="Genomic_DNA"/>
</dbReference>
<dbReference type="GO" id="GO:0005975">
    <property type="term" value="P:carbohydrate metabolic process"/>
    <property type="evidence" value="ECO:0007669"/>
    <property type="project" value="InterPro"/>
</dbReference>
<feature type="domain" description="GH18" evidence="7">
    <location>
        <begin position="82"/>
        <end position="427"/>
    </location>
</feature>
<evidence type="ECO:0000313" key="8">
    <source>
        <dbReference type="EMBL" id="AIG55900.1"/>
    </source>
</evidence>
<dbReference type="SUPFAM" id="SSF51445">
    <property type="entry name" value="(Trans)glycosidases"/>
    <property type="match status" value="1"/>
</dbReference>
<keyword evidence="1 3" id="KW-0378">Hydrolase</keyword>
<dbReference type="GO" id="GO:0004553">
    <property type="term" value="F:hydrolase activity, hydrolyzing O-glycosyl compounds"/>
    <property type="evidence" value="ECO:0007669"/>
    <property type="project" value="InterPro"/>
</dbReference>
<comment type="similarity">
    <text evidence="4">Belongs to the glycosyl hydrolase 18 family.</text>
</comment>
<feature type="signal peptide" evidence="6">
    <location>
        <begin position="1"/>
        <end position="19"/>
    </location>
</feature>
<dbReference type="InterPro" id="IPR011583">
    <property type="entry name" value="Chitinase_II/V-like_cat"/>
</dbReference>
<protein>
    <submittedName>
        <fullName evidence="8">Secreted protein</fullName>
    </submittedName>
</protein>
<name>A0A0A7CN64_ACHHY</name>
<evidence type="ECO:0000259" key="7">
    <source>
        <dbReference type="PROSITE" id="PS51910"/>
    </source>
</evidence>
<dbReference type="SMART" id="SM00636">
    <property type="entry name" value="Glyco_18"/>
    <property type="match status" value="1"/>
</dbReference>
<dbReference type="Pfam" id="PF00704">
    <property type="entry name" value="Glyco_hydro_18"/>
    <property type="match status" value="1"/>
</dbReference>
<dbReference type="Gene3D" id="3.20.20.80">
    <property type="entry name" value="Glycosidases"/>
    <property type="match status" value="1"/>
</dbReference>
<evidence type="ECO:0000256" key="5">
    <source>
        <dbReference type="SAM" id="MobiDB-lite"/>
    </source>
</evidence>
<keyword evidence="6" id="KW-0732">Signal</keyword>
<evidence type="ECO:0000256" key="2">
    <source>
        <dbReference type="ARBA" id="ARBA00023295"/>
    </source>
</evidence>
<feature type="chain" id="PRO_5002037049" evidence="6">
    <location>
        <begin position="20"/>
        <end position="427"/>
    </location>
</feature>
<feature type="region of interest" description="Disordered" evidence="5">
    <location>
        <begin position="19"/>
        <end position="53"/>
    </location>
</feature>
<dbReference type="PROSITE" id="PS01095">
    <property type="entry name" value="GH18_1"/>
    <property type="match status" value="1"/>
</dbReference>
<evidence type="ECO:0000256" key="1">
    <source>
        <dbReference type="ARBA" id="ARBA00022801"/>
    </source>
</evidence>
<organism evidence="8">
    <name type="scientific">Achlya hypogyna</name>
    <name type="common">Oomycete</name>
    <name type="synonym">Protoachlya hypogyna</name>
    <dbReference type="NCBI Taxonomy" id="1202772"/>
    <lineage>
        <taxon>Eukaryota</taxon>
        <taxon>Sar</taxon>
        <taxon>Stramenopiles</taxon>
        <taxon>Oomycota</taxon>
        <taxon>Saprolegniomycetes</taxon>
        <taxon>Saprolegniales</taxon>
        <taxon>Achlyaceae</taxon>
        <taxon>Achlya</taxon>
    </lineage>
</organism>
<feature type="compositionally biased region" description="Basic and acidic residues" evidence="5">
    <location>
        <begin position="380"/>
        <end position="427"/>
    </location>
</feature>
<reference evidence="8" key="1">
    <citation type="journal article" date="2014" name="Genome Biol. Evol.">
        <title>The secreted proteins of Achlya hypogyna and Thraustotheca clavata identify the ancestral oomycete secretome and reveal gene acquisitions by horizontal gene transfer.</title>
        <authorList>
            <person name="Misner I."/>
            <person name="Blouin N."/>
            <person name="Leonard G."/>
            <person name="Richards T.A."/>
            <person name="Lane C.E."/>
        </authorList>
    </citation>
    <scope>NUCLEOTIDE SEQUENCE</scope>
    <source>
        <strain evidence="8">ATCC 48635</strain>
    </source>
</reference>
<dbReference type="GO" id="GO:0008061">
    <property type="term" value="F:chitin binding"/>
    <property type="evidence" value="ECO:0007669"/>
    <property type="project" value="InterPro"/>
</dbReference>
<sequence>MAGLIVGILAAVGTFSGSGESISTGTSSTPAPTTHTPTTLSPSPTTKPTTVTPTPTLANGLCPLRGMYLSGTSCVACPTPKKTFSVFWESQVDCSTFATSSAAAYVTHIYWSFALIDPTTGTVSSTFQGSSATLKACIAAARAKCIKNYVSIGGATMRQTFVALNSSAQLTTFALSAAQVVQEYGFDGVDIDDESGNLLAGGDWKANALPNVLVYLQGLKTQLAALPRAATEPKYQITWDEFPTSLSTGCDLASGDYLRCFDVRIANIVDQVNIMMYNSASSTDYDNFLNVVTPTEWATAMPASKIVIGGCVGPIGTIGGCAFGAAPTATQLKAYASLLDPALHERLSRMDLGFMLDLARDELLVLLESEQAHNPGVAVREGEGREDKQQQRRVQREVGAEEVDEAHVGEERVEGGVRRDLAGVEQQ</sequence>
<evidence type="ECO:0000256" key="3">
    <source>
        <dbReference type="RuleBase" id="RU000489"/>
    </source>
</evidence>
<feature type="region of interest" description="Disordered" evidence="5">
    <location>
        <begin position="376"/>
        <end position="427"/>
    </location>
</feature>
<dbReference type="InterPro" id="IPR017853">
    <property type="entry name" value="GH"/>
</dbReference>
<evidence type="ECO:0000256" key="6">
    <source>
        <dbReference type="SAM" id="SignalP"/>
    </source>
</evidence>
<evidence type="ECO:0000256" key="4">
    <source>
        <dbReference type="RuleBase" id="RU004453"/>
    </source>
</evidence>
<dbReference type="PROSITE" id="PS51910">
    <property type="entry name" value="GH18_2"/>
    <property type="match status" value="1"/>
</dbReference>
<accession>A0A0A7CN64</accession>
<dbReference type="InterPro" id="IPR001579">
    <property type="entry name" value="Glyco_hydro_18_chit_AS"/>
</dbReference>
<proteinExistence type="inferred from homology"/>
<keyword evidence="2 3" id="KW-0326">Glycosidase</keyword>
<dbReference type="AlphaFoldDB" id="A0A0A7CN64"/>
<dbReference type="InterPro" id="IPR001223">
    <property type="entry name" value="Glyco_hydro18_cat"/>
</dbReference>